<organism evidence="3 4">
    <name type="scientific">Desulfocucumis palustris</name>
    <dbReference type="NCBI Taxonomy" id="1898651"/>
    <lineage>
        <taxon>Bacteria</taxon>
        <taxon>Bacillati</taxon>
        <taxon>Bacillota</taxon>
        <taxon>Clostridia</taxon>
        <taxon>Eubacteriales</taxon>
        <taxon>Desulfocucumaceae</taxon>
        <taxon>Desulfocucumis</taxon>
    </lineage>
</organism>
<reference evidence="4" key="1">
    <citation type="submission" date="2018-02" db="EMBL/GenBank/DDBJ databases">
        <title>Genome sequence of Desulfocucumis palustris strain NAW-5.</title>
        <authorList>
            <person name="Watanabe M."/>
            <person name="Kojima H."/>
            <person name="Fukui M."/>
        </authorList>
    </citation>
    <scope>NUCLEOTIDE SEQUENCE [LARGE SCALE GENOMIC DNA]</scope>
    <source>
        <strain evidence="4">NAW-5</strain>
    </source>
</reference>
<protein>
    <submittedName>
        <fullName evidence="3">Nucleotide excision repair protein, with UvrB/UvrC motif</fullName>
    </submittedName>
</protein>
<evidence type="ECO:0000259" key="2">
    <source>
        <dbReference type="PROSITE" id="PS50151"/>
    </source>
</evidence>
<gene>
    <name evidence="3" type="ORF">DCCM_4871</name>
</gene>
<dbReference type="Gene3D" id="4.10.860.10">
    <property type="entry name" value="UVR domain"/>
    <property type="match status" value="1"/>
</dbReference>
<sequence length="182" mass="20711">MECERCKQRPATVHLTQIINNQKKTMNLCEPCAREFQTENFGFLPQMNLHNLLAGLFHHQLTNPFGQQGIQQAVSEGEICPRCGLSERRFAQQGLLGCGECYSKFGDKLEPVFRRIHGNNRHTGKVPERTGGKVKITNQINKLKNSLKEAVEREEFELAAQFRDQIKELEKKLGGEENACVN</sequence>
<dbReference type="EMBL" id="BFAV01000181">
    <property type="protein sequence ID" value="GBF35737.1"/>
    <property type="molecule type" value="Genomic_DNA"/>
</dbReference>
<dbReference type="GO" id="GO:0050897">
    <property type="term" value="F:cobalt ion binding"/>
    <property type="evidence" value="ECO:0007669"/>
    <property type="project" value="TreeGrafter"/>
</dbReference>
<dbReference type="PANTHER" id="PTHR38430:SF1">
    <property type="entry name" value="PROTEIN-ARGININE KINASE ACTIVATOR PROTEIN"/>
    <property type="match status" value="1"/>
</dbReference>
<comment type="caution">
    <text evidence="3">The sequence shown here is derived from an EMBL/GenBank/DDBJ whole genome shotgun (WGS) entry which is preliminary data.</text>
</comment>
<dbReference type="PROSITE" id="PS50151">
    <property type="entry name" value="UVR"/>
    <property type="match status" value="1"/>
</dbReference>
<accession>A0A2L2XH94</accession>
<name>A0A2L2XH94_9FIRM</name>
<dbReference type="GO" id="GO:1990170">
    <property type="term" value="P:stress response to cadmium ion"/>
    <property type="evidence" value="ECO:0007669"/>
    <property type="project" value="TreeGrafter"/>
</dbReference>
<dbReference type="GO" id="GO:0008270">
    <property type="term" value="F:zinc ion binding"/>
    <property type="evidence" value="ECO:0007669"/>
    <property type="project" value="TreeGrafter"/>
</dbReference>
<keyword evidence="1" id="KW-0175">Coiled coil</keyword>
<dbReference type="InterPro" id="IPR001943">
    <property type="entry name" value="UVR_dom"/>
</dbReference>
<evidence type="ECO:0000313" key="3">
    <source>
        <dbReference type="EMBL" id="GBF35737.1"/>
    </source>
</evidence>
<feature type="coiled-coil region" evidence="1">
    <location>
        <begin position="133"/>
        <end position="179"/>
    </location>
</feature>
<dbReference type="OrthoDB" id="9788704at2"/>
<dbReference type="InterPro" id="IPR036876">
    <property type="entry name" value="UVR_dom_sf"/>
</dbReference>
<dbReference type="Pfam" id="PF02151">
    <property type="entry name" value="UVR"/>
    <property type="match status" value="1"/>
</dbReference>
<evidence type="ECO:0000313" key="4">
    <source>
        <dbReference type="Proteomes" id="UP000239549"/>
    </source>
</evidence>
<dbReference type="PIRSF" id="PIRSF015034">
    <property type="entry name" value="YacH"/>
    <property type="match status" value="1"/>
</dbReference>
<dbReference type="RefSeq" id="WP_104373774.1">
    <property type="nucleotide sequence ID" value="NZ_BFAV01000181.1"/>
</dbReference>
<dbReference type="GO" id="GO:1990169">
    <property type="term" value="P:stress response to copper ion"/>
    <property type="evidence" value="ECO:0007669"/>
    <property type="project" value="TreeGrafter"/>
</dbReference>
<dbReference type="GO" id="GO:0046870">
    <property type="term" value="F:cadmium ion binding"/>
    <property type="evidence" value="ECO:0007669"/>
    <property type="project" value="TreeGrafter"/>
</dbReference>
<dbReference type="PANTHER" id="PTHR38430">
    <property type="entry name" value="PROTEIN-ARGININE KINASE ACTIVATOR PROTEIN"/>
    <property type="match status" value="1"/>
</dbReference>
<dbReference type="InterPro" id="IPR025542">
    <property type="entry name" value="YacH"/>
</dbReference>
<dbReference type="AlphaFoldDB" id="A0A2L2XH94"/>
<keyword evidence="4" id="KW-1185">Reference proteome</keyword>
<dbReference type="SUPFAM" id="SSF46600">
    <property type="entry name" value="C-terminal UvrC-binding domain of UvrB"/>
    <property type="match status" value="1"/>
</dbReference>
<evidence type="ECO:0000256" key="1">
    <source>
        <dbReference type="SAM" id="Coils"/>
    </source>
</evidence>
<dbReference type="Proteomes" id="UP000239549">
    <property type="component" value="Unassembled WGS sequence"/>
</dbReference>
<dbReference type="GO" id="GO:0005507">
    <property type="term" value="F:copper ion binding"/>
    <property type="evidence" value="ECO:0007669"/>
    <property type="project" value="TreeGrafter"/>
</dbReference>
<proteinExistence type="predicted"/>
<feature type="domain" description="UVR" evidence="2">
    <location>
        <begin position="137"/>
        <end position="172"/>
    </location>
</feature>